<dbReference type="PATRIC" id="fig|1299334.3.peg.6976"/>
<organism evidence="1">
    <name type="scientific">Mycobacterium xenopi 4042</name>
    <dbReference type="NCBI Taxonomy" id="1299334"/>
    <lineage>
        <taxon>Bacteria</taxon>
        <taxon>Bacillati</taxon>
        <taxon>Actinomycetota</taxon>
        <taxon>Actinomycetes</taxon>
        <taxon>Mycobacteriales</taxon>
        <taxon>Mycobacteriaceae</taxon>
        <taxon>Mycobacterium</taxon>
    </lineage>
</organism>
<evidence type="ECO:0000313" key="1">
    <source>
        <dbReference type="EMBL" id="EUA23696.1"/>
    </source>
</evidence>
<reference evidence="1" key="1">
    <citation type="submission" date="2014-01" db="EMBL/GenBank/DDBJ databases">
        <authorList>
            <person name="Brown-Elliot B."/>
            <person name="Wallace R."/>
            <person name="Lenaerts A."/>
            <person name="Ordway D."/>
            <person name="DeGroote M.A."/>
            <person name="Parker T."/>
            <person name="Sizemore C."/>
            <person name="Tallon L.J."/>
            <person name="Sadzewicz L.K."/>
            <person name="Sengamalay N."/>
            <person name="Fraser C.M."/>
            <person name="Hine E."/>
            <person name="Shefchek K.A."/>
            <person name="Das S.P."/>
            <person name="Tettelin H."/>
        </authorList>
    </citation>
    <scope>NUCLEOTIDE SEQUENCE [LARGE SCALE GENOMIC DNA]</scope>
    <source>
        <strain evidence="1">4042</strain>
    </source>
</reference>
<gene>
    <name evidence="1" type="ORF">I553_5009</name>
</gene>
<proteinExistence type="predicted"/>
<sequence>MWEYEGRIYPYIGLNAVAGKKPEEYGIEPVRYDDMIPDVTTPRHGLPTWTSTGCRR</sequence>
<name>X7ZXB9_MYCXE</name>
<dbReference type="EMBL" id="JAOB01000069">
    <property type="protein sequence ID" value="EUA23696.1"/>
    <property type="molecule type" value="Genomic_DNA"/>
</dbReference>
<accession>X7ZXB9</accession>
<dbReference type="GO" id="GO:0016787">
    <property type="term" value="F:hydrolase activity"/>
    <property type="evidence" value="ECO:0007669"/>
    <property type="project" value="UniProtKB-KW"/>
</dbReference>
<dbReference type="AlphaFoldDB" id="X7ZXB9"/>
<protein>
    <submittedName>
        <fullName evidence="1">Putative amidohydrolase 2</fullName>
    </submittedName>
</protein>
<comment type="caution">
    <text evidence="1">The sequence shown here is derived from an EMBL/GenBank/DDBJ whole genome shotgun (WGS) entry which is preliminary data.</text>
</comment>
<keyword evidence="1" id="KW-0378">Hydrolase</keyword>